<dbReference type="SUPFAM" id="SSF88659">
    <property type="entry name" value="Sigma3 and sigma4 domains of RNA polymerase sigma factors"/>
    <property type="match status" value="1"/>
</dbReference>
<keyword evidence="3" id="KW-0731">Sigma factor</keyword>
<dbReference type="EMBL" id="CP098400">
    <property type="protein sequence ID" value="URW79738.1"/>
    <property type="molecule type" value="Genomic_DNA"/>
</dbReference>
<dbReference type="KEGG" id="alkq:M9189_12880"/>
<dbReference type="InterPro" id="IPR007627">
    <property type="entry name" value="RNA_pol_sigma70_r2"/>
</dbReference>
<feature type="domain" description="RNA polymerase sigma-70 region 2" evidence="6">
    <location>
        <begin position="10"/>
        <end position="76"/>
    </location>
</feature>
<dbReference type="InterPro" id="IPR013249">
    <property type="entry name" value="RNA_pol_sigma70_r4_t2"/>
</dbReference>
<evidence type="ECO:0000256" key="5">
    <source>
        <dbReference type="ARBA" id="ARBA00023163"/>
    </source>
</evidence>
<dbReference type="GO" id="GO:0003677">
    <property type="term" value="F:DNA binding"/>
    <property type="evidence" value="ECO:0007669"/>
    <property type="project" value="UniProtKB-KW"/>
</dbReference>
<dbReference type="InterPro" id="IPR013324">
    <property type="entry name" value="RNA_pol_sigma_r3/r4-like"/>
</dbReference>
<name>A0A9J6ZPA9_9BACT</name>
<evidence type="ECO:0000259" key="6">
    <source>
        <dbReference type="Pfam" id="PF04542"/>
    </source>
</evidence>
<reference evidence="8" key="1">
    <citation type="submission" date="2022-05" db="EMBL/GenBank/DDBJ databases">
        <authorList>
            <person name="Sun X."/>
        </authorList>
    </citation>
    <scope>NUCLEOTIDE SEQUENCE</scope>
    <source>
        <strain evidence="8">Ai-910</strain>
    </source>
</reference>
<dbReference type="Pfam" id="PF08281">
    <property type="entry name" value="Sigma70_r4_2"/>
    <property type="match status" value="1"/>
</dbReference>
<reference evidence="8" key="2">
    <citation type="submission" date="2022-06" db="EMBL/GenBank/DDBJ databases">
        <title>Xiashengella guii gen. nov. sp. nov., a bacterium isolated form anaerobic digestion tank.</title>
        <authorList>
            <person name="Huang H."/>
        </authorList>
    </citation>
    <scope>NUCLEOTIDE SEQUENCE</scope>
    <source>
        <strain evidence="8">Ai-910</strain>
    </source>
</reference>
<dbReference type="InterPro" id="IPR039425">
    <property type="entry name" value="RNA_pol_sigma-70-like"/>
</dbReference>
<dbReference type="InterPro" id="IPR013325">
    <property type="entry name" value="RNA_pol_sigma_r2"/>
</dbReference>
<organism evidence="8 9">
    <name type="scientific">Xiashengella succiniciproducens</name>
    <dbReference type="NCBI Taxonomy" id="2949635"/>
    <lineage>
        <taxon>Bacteria</taxon>
        <taxon>Pseudomonadati</taxon>
        <taxon>Bacteroidota</taxon>
        <taxon>Bacteroidia</taxon>
        <taxon>Marinilabiliales</taxon>
        <taxon>Marinilabiliaceae</taxon>
        <taxon>Xiashengella</taxon>
    </lineage>
</organism>
<feature type="domain" description="RNA polymerase sigma factor 70 region 4 type 2" evidence="7">
    <location>
        <begin position="98"/>
        <end position="148"/>
    </location>
</feature>
<dbReference type="CDD" id="cd06171">
    <property type="entry name" value="Sigma70_r4"/>
    <property type="match status" value="1"/>
</dbReference>
<sequence>MTEEAYNQCVDNHADNLYRFVLKSIKDIDRASDIIQDAFERLWRYKDRIDPTKAKSYLFTTAYHLLIDELNKGKRTVPIETEASVSHYTFNSYSDLSEVLQRALELLPHDQKMVLMLRDYEGYSYEEIEEITGLSESQVKVYIYRARVSMKKHLGKMEAVI</sequence>
<keyword evidence="9" id="KW-1185">Reference proteome</keyword>
<dbReference type="AlphaFoldDB" id="A0A9J6ZPA9"/>
<accession>A0A9J6ZPA9</accession>
<evidence type="ECO:0000256" key="2">
    <source>
        <dbReference type="ARBA" id="ARBA00023015"/>
    </source>
</evidence>
<keyword evidence="2" id="KW-0805">Transcription regulation</keyword>
<dbReference type="PANTHER" id="PTHR43133">
    <property type="entry name" value="RNA POLYMERASE ECF-TYPE SIGMA FACTO"/>
    <property type="match status" value="1"/>
</dbReference>
<dbReference type="Gene3D" id="1.10.10.10">
    <property type="entry name" value="Winged helix-like DNA-binding domain superfamily/Winged helix DNA-binding domain"/>
    <property type="match status" value="1"/>
</dbReference>
<dbReference type="Proteomes" id="UP001056426">
    <property type="component" value="Chromosome"/>
</dbReference>
<dbReference type="GO" id="GO:0016987">
    <property type="term" value="F:sigma factor activity"/>
    <property type="evidence" value="ECO:0007669"/>
    <property type="project" value="UniProtKB-KW"/>
</dbReference>
<dbReference type="RefSeq" id="WP_250723826.1">
    <property type="nucleotide sequence ID" value="NZ_CP098400.1"/>
</dbReference>
<keyword evidence="5" id="KW-0804">Transcription</keyword>
<evidence type="ECO:0000313" key="8">
    <source>
        <dbReference type="EMBL" id="URW79738.1"/>
    </source>
</evidence>
<dbReference type="InterPro" id="IPR014284">
    <property type="entry name" value="RNA_pol_sigma-70_dom"/>
</dbReference>
<gene>
    <name evidence="8" type="ORF">M9189_12880</name>
</gene>
<dbReference type="Gene3D" id="1.10.1740.10">
    <property type="match status" value="1"/>
</dbReference>
<comment type="similarity">
    <text evidence="1">Belongs to the sigma-70 factor family. ECF subfamily.</text>
</comment>
<keyword evidence="4" id="KW-0238">DNA-binding</keyword>
<dbReference type="InterPro" id="IPR036388">
    <property type="entry name" value="WH-like_DNA-bd_sf"/>
</dbReference>
<evidence type="ECO:0000313" key="9">
    <source>
        <dbReference type="Proteomes" id="UP001056426"/>
    </source>
</evidence>
<dbReference type="GO" id="GO:0006352">
    <property type="term" value="P:DNA-templated transcription initiation"/>
    <property type="evidence" value="ECO:0007669"/>
    <property type="project" value="InterPro"/>
</dbReference>
<dbReference type="NCBIfam" id="TIGR02937">
    <property type="entry name" value="sigma70-ECF"/>
    <property type="match status" value="1"/>
</dbReference>
<evidence type="ECO:0000256" key="1">
    <source>
        <dbReference type="ARBA" id="ARBA00010641"/>
    </source>
</evidence>
<evidence type="ECO:0000256" key="4">
    <source>
        <dbReference type="ARBA" id="ARBA00023125"/>
    </source>
</evidence>
<dbReference type="SUPFAM" id="SSF88946">
    <property type="entry name" value="Sigma2 domain of RNA polymerase sigma factors"/>
    <property type="match status" value="1"/>
</dbReference>
<proteinExistence type="inferred from homology"/>
<evidence type="ECO:0000256" key="3">
    <source>
        <dbReference type="ARBA" id="ARBA00023082"/>
    </source>
</evidence>
<protein>
    <submittedName>
        <fullName evidence="8">RNA polymerase sigma factor</fullName>
    </submittedName>
</protein>
<dbReference type="Pfam" id="PF04542">
    <property type="entry name" value="Sigma70_r2"/>
    <property type="match status" value="1"/>
</dbReference>
<evidence type="ECO:0000259" key="7">
    <source>
        <dbReference type="Pfam" id="PF08281"/>
    </source>
</evidence>
<dbReference type="PANTHER" id="PTHR43133:SF8">
    <property type="entry name" value="RNA POLYMERASE SIGMA FACTOR HI_1459-RELATED"/>
    <property type="match status" value="1"/>
</dbReference>